<dbReference type="InterPro" id="IPR039275">
    <property type="entry name" value="PDZD8"/>
</dbReference>
<dbReference type="PROSITE" id="PS50081">
    <property type="entry name" value="ZF_DAG_PE_2"/>
    <property type="match status" value="1"/>
</dbReference>
<feature type="domain" description="Phorbol-ester/DAG-type" evidence="10">
    <location>
        <begin position="707"/>
        <end position="757"/>
    </location>
</feature>
<dbReference type="InterPro" id="IPR031468">
    <property type="entry name" value="SMP_LBD"/>
</dbReference>
<accession>A0A8R2DMA4</accession>
<dbReference type="CTD" id="118987"/>
<feature type="domain" description="SMP-LTD" evidence="11">
    <location>
        <begin position="61"/>
        <end position="250"/>
    </location>
</feature>
<evidence type="ECO:0000256" key="3">
    <source>
        <dbReference type="ARBA" id="ARBA00022723"/>
    </source>
</evidence>
<keyword evidence="7 9" id="KW-0472">Membrane</keyword>
<dbReference type="GO" id="GO:0006869">
    <property type="term" value="P:lipid transport"/>
    <property type="evidence" value="ECO:0007669"/>
    <property type="project" value="UniProtKB-KW"/>
</dbReference>
<feature type="compositionally biased region" description="Acidic residues" evidence="8">
    <location>
        <begin position="779"/>
        <end position="788"/>
    </location>
</feature>
<dbReference type="Pfam" id="PF26547">
    <property type="entry name" value="PDZD8_N"/>
    <property type="match status" value="1"/>
</dbReference>
<dbReference type="GO" id="GO:0008289">
    <property type="term" value="F:lipid binding"/>
    <property type="evidence" value="ECO:0007669"/>
    <property type="project" value="UniProtKB-KW"/>
</dbReference>
<reference evidence="13" key="1">
    <citation type="journal article" date="2008" name="Insect Biochem. Mol. Biol.">
        <title>The genome of a lepidopteran model insect, the silkworm Bombyx mori.</title>
        <authorList>
            <consortium name="International Silkworm Genome Consortium"/>
        </authorList>
    </citation>
    <scope>NUCLEOTIDE SEQUENCE [LARGE SCALE GENOMIC DNA]</scope>
    <source>
        <strain evidence="13">p50T</strain>
    </source>
</reference>
<feature type="region of interest" description="Disordered" evidence="8">
    <location>
        <begin position="815"/>
        <end position="844"/>
    </location>
</feature>
<evidence type="ECO:0000256" key="6">
    <source>
        <dbReference type="ARBA" id="ARBA00023121"/>
    </source>
</evidence>
<proteinExistence type="predicted"/>
<keyword evidence="9" id="KW-1133">Transmembrane helix</keyword>
<feature type="compositionally biased region" description="Basic and acidic residues" evidence="8">
    <location>
        <begin position="448"/>
        <end position="464"/>
    </location>
</feature>
<dbReference type="Pfam" id="PF17820">
    <property type="entry name" value="PDZ_6"/>
    <property type="match status" value="1"/>
</dbReference>
<evidence type="ECO:0000259" key="10">
    <source>
        <dbReference type="PROSITE" id="PS50081"/>
    </source>
</evidence>
<keyword evidence="3" id="KW-0479">Metal-binding</keyword>
<dbReference type="PROSITE" id="PS00479">
    <property type="entry name" value="ZF_DAG_PE_1"/>
    <property type="match status" value="1"/>
</dbReference>
<feature type="region of interest" description="Disordered" evidence="8">
    <location>
        <begin position="432"/>
        <end position="524"/>
    </location>
</feature>
<dbReference type="RefSeq" id="XP_021205283.1">
    <property type="nucleotide sequence ID" value="XM_021349608.3"/>
</dbReference>
<keyword evidence="2" id="KW-0813">Transport</keyword>
<evidence type="ECO:0000313" key="13">
    <source>
        <dbReference type="Proteomes" id="UP000005204"/>
    </source>
</evidence>
<feature type="compositionally biased region" description="Basic and acidic residues" evidence="8">
    <location>
        <begin position="789"/>
        <end position="799"/>
    </location>
</feature>
<dbReference type="InterPro" id="IPR041489">
    <property type="entry name" value="PDZ_6"/>
</dbReference>
<name>A0A8R2DMA4_BOMMO</name>
<dbReference type="SUPFAM" id="SSF57889">
    <property type="entry name" value="Cysteine-rich domain"/>
    <property type="match status" value="1"/>
</dbReference>
<keyword evidence="13" id="KW-1185">Reference proteome</keyword>
<dbReference type="GeneID" id="101738715"/>
<dbReference type="InterPro" id="IPR036034">
    <property type="entry name" value="PDZ_sf"/>
</dbReference>
<protein>
    <recommendedName>
        <fullName evidence="14">PDZ domain-containing protein 8</fullName>
    </recommendedName>
</protein>
<evidence type="ECO:0000256" key="4">
    <source>
        <dbReference type="ARBA" id="ARBA00022833"/>
    </source>
</evidence>
<feature type="region of interest" description="Disordered" evidence="8">
    <location>
        <begin position="768"/>
        <end position="799"/>
    </location>
</feature>
<keyword evidence="6" id="KW-0446">Lipid-binding</keyword>
<evidence type="ECO:0008006" key="14">
    <source>
        <dbReference type="Google" id="ProtNLM"/>
    </source>
</evidence>
<dbReference type="CDD" id="cd21674">
    <property type="entry name" value="SMP_PDZD8"/>
    <property type="match status" value="1"/>
</dbReference>
<feature type="region of interest" description="Disordered" evidence="8">
    <location>
        <begin position="865"/>
        <end position="897"/>
    </location>
</feature>
<feature type="compositionally biased region" description="Low complexity" evidence="8">
    <location>
        <begin position="875"/>
        <end position="888"/>
    </location>
</feature>
<reference evidence="12" key="2">
    <citation type="submission" date="2022-06" db="UniProtKB">
        <authorList>
            <consortium name="EnsemblMetazoa"/>
        </authorList>
    </citation>
    <scope>IDENTIFICATION</scope>
    <source>
        <strain evidence="12">p50T (Dazao)</strain>
    </source>
</reference>
<dbReference type="InterPro" id="IPR002219">
    <property type="entry name" value="PKC_DAG/PE"/>
</dbReference>
<comment type="subcellular location">
    <subcellularLocation>
        <location evidence="1">Membrane</location>
    </subcellularLocation>
</comment>
<dbReference type="PANTHER" id="PTHR21519:SF1">
    <property type="entry name" value="PDZ DOMAIN-CONTAINING PROTEIN 8"/>
    <property type="match status" value="1"/>
</dbReference>
<evidence type="ECO:0000256" key="7">
    <source>
        <dbReference type="ARBA" id="ARBA00023136"/>
    </source>
</evidence>
<evidence type="ECO:0000313" key="12">
    <source>
        <dbReference type="EnsemblMetazoa" id="XP_021205283.1"/>
    </source>
</evidence>
<evidence type="ECO:0000256" key="2">
    <source>
        <dbReference type="ARBA" id="ARBA00022448"/>
    </source>
</evidence>
<feature type="transmembrane region" description="Helical" evidence="9">
    <location>
        <begin position="6"/>
        <end position="30"/>
    </location>
</feature>
<dbReference type="Gene3D" id="2.30.42.10">
    <property type="match status" value="1"/>
</dbReference>
<dbReference type="EnsemblMetazoa" id="XM_021349608.2">
    <property type="protein sequence ID" value="XP_021205283.1"/>
    <property type="gene ID" value="LOC101738715"/>
</dbReference>
<dbReference type="Gene3D" id="3.30.60.20">
    <property type="match status" value="1"/>
</dbReference>
<dbReference type="SMART" id="SM00109">
    <property type="entry name" value="C1"/>
    <property type="match status" value="1"/>
</dbReference>
<dbReference type="InterPro" id="IPR046349">
    <property type="entry name" value="C1-like_sf"/>
</dbReference>
<dbReference type="Pfam" id="PF00130">
    <property type="entry name" value="C1_1"/>
    <property type="match status" value="1"/>
</dbReference>
<dbReference type="GO" id="GO:0044233">
    <property type="term" value="C:mitochondria-associated endoplasmic reticulum membrane contact site"/>
    <property type="evidence" value="ECO:0007669"/>
    <property type="project" value="InterPro"/>
</dbReference>
<dbReference type="GO" id="GO:1990456">
    <property type="term" value="P:mitochondrion-endoplasmic reticulum membrane tethering"/>
    <property type="evidence" value="ECO:0007669"/>
    <property type="project" value="InterPro"/>
</dbReference>
<dbReference type="GO" id="GO:0051560">
    <property type="term" value="P:mitochondrial calcium ion homeostasis"/>
    <property type="evidence" value="ECO:0007669"/>
    <property type="project" value="InterPro"/>
</dbReference>
<dbReference type="PROSITE" id="PS51847">
    <property type="entry name" value="SMP"/>
    <property type="match status" value="1"/>
</dbReference>
<dbReference type="Proteomes" id="UP000005204">
    <property type="component" value="Unassembled WGS sequence"/>
</dbReference>
<evidence type="ECO:0000256" key="8">
    <source>
        <dbReference type="SAM" id="MobiDB-lite"/>
    </source>
</evidence>
<dbReference type="GO" id="GO:0005739">
    <property type="term" value="C:mitochondrion"/>
    <property type="evidence" value="ECO:0007669"/>
    <property type="project" value="GOC"/>
</dbReference>
<keyword evidence="9" id="KW-0812">Transmembrane</keyword>
<keyword evidence="4" id="KW-0862">Zinc</keyword>
<dbReference type="SMART" id="SM00228">
    <property type="entry name" value="PDZ"/>
    <property type="match status" value="1"/>
</dbReference>
<dbReference type="InterPro" id="IPR058801">
    <property type="entry name" value="PDZD8_N"/>
</dbReference>
<evidence type="ECO:0000256" key="1">
    <source>
        <dbReference type="ARBA" id="ARBA00004370"/>
    </source>
</evidence>
<dbReference type="PANTHER" id="PTHR21519">
    <property type="entry name" value="PDZ DOMAIN-CONTAINING PROTEIN 8"/>
    <property type="match status" value="1"/>
</dbReference>
<evidence type="ECO:0000256" key="5">
    <source>
        <dbReference type="ARBA" id="ARBA00023055"/>
    </source>
</evidence>
<dbReference type="GO" id="GO:0046872">
    <property type="term" value="F:metal ion binding"/>
    <property type="evidence" value="ECO:0007669"/>
    <property type="project" value="UniProtKB-KW"/>
</dbReference>
<dbReference type="SUPFAM" id="SSF50156">
    <property type="entry name" value="PDZ domain-like"/>
    <property type="match status" value="1"/>
</dbReference>
<dbReference type="InterPro" id="IPR001478">
    <property type="entry name" value="PDZ"/>
</dbReference>
<evidence type="ECO:0000259" key="11">
    <source>
        <dbReference type="PROSITE" id="PS51847"/>
    </source>
</evidence>
<dbReference type="CDD" id="cd20825">
    <property type="entry name" value="C1_PDZD8"/>
    <property type="match status" value="1"/>
</dbReference>
<sequence length="897" mass="98709">MPDWTWMLFSALFGAVSALTVPLLLLMYYVRPFEKRTQELDQFNMPVTLPLEILNELTRGAGSTPEGALNAMLQFIFQQSTADTRWLRRRMATELAELLAKTSSGKIFESLTLRSLEVGTEFPSINNLHLLSGELEEDGARLRSLDLKFDLAYDGNFRIDVDAVMLLGKIANISITVESLSGNVRLMFRRTPYTHWALAFEAPPKLELKVRGRFQGRQLKPRLASLVAAHIRRAVAQRHTLPNYKIRYKPFFPKSEPGSGEADDGPTPQGRLTVRLVEVTRLQWAGANGTVRAALAVDSHAWVSLRRGVLVLDVVLPAVSGPLGLVCCQGVGVVLVDTVVPMSPAYRADLRRDDVVLAIDNKPINNVAQVGKLLRLVERRAVTVRVRRGGSGNSARREDNAVEPKRIKPNFSFRRVSEVMEGVRLQGIRAAASKSNLQESESPVKASVESHNETDAQSKPKTEPVRQLSKSNDQPSPSANFGLRKRRCSVENKSSDSSAGSTPPASGASTPLRQSTAVNKTVKHPEIPIIRTDSSECKVTERVETLLDDDELFETGGPRQCEHVEICQMFLTKSIQLKPIIPFDEETEFKLNENHKYLNINVWATVTGEKDEVLLGYLNIPLAALLSECQDSTVPHHMKRYQFLPPDVDIKFSKSHKLASHAGFEPCLCFGDALVWWEWDGAATRSAPRPPVKDSAPPRPPKLTRAVHDFVRTHFHRSTQCDFCNKKIWLKDAMQCRSCGLCCHKKCVTKCQESSPCVPKQDLGLSCPPPELIMTEADSVPDPDSDEEPDRKDSLEVHEEGGGAMSALVAGLRRAGSAHSLSAPKTSASSRSLPPSPSHTPSDCTVKEAVAGVGGQPVRRVWRDVGTAGRRERGAGACAAQRSAAGRAARGRQGRGA</sequence>
<dbReference type="GO" id="GO:0016020">
    <property type="term" value="C:membrane"/>
    <property type="evidence" value="ECO:0007669"/>
    <property type="project" value="UniProtKB-SubCell"/>
</dbReference>
<organism evidence="12 13">
    <name type="scientific">Bombyx mori</name>
    <name type="common">Silk moth</name>
    <dbReference type="NCBI Taxonomy" id="7091"/>
    <lineage>
        <taxon>Eukaryota</taxon>
        <taxon>Metazoa</taxon>
        <taxon>Ecdysozoa</taxon>
        <taxon>Arthropoda</taxon>
        <taxon>Hexapoda</taxon>
        <taxon>Insecta</taxon>
        <taxon>Pterygota</taxon>
        <taxon>Neoptera</taxon>
        <taxon>Endopterygota</taxon>
        <taxon>Lepidoptera</taxon>
        <taxon>Glossata</taxon>
        <taxon>Ditrysia</taxon>
        <taxon>Bombycoidea</taxon>
        <taxon>Bombycidae</taxon>
        <taxon>Bombycinae</taxon>
        <taxon>Bombyx</taxon>
    </lineage>
</organism>
<evidence type="ECO:0000256" key="9">
    <source>
        <dbReference type="SAM" id="Phobius"/>
    </source>
</evidence>
<keyword evidence="5" id="KW-0445">Lipid transport</keyword>
<dbReference type="AlphaFoldDB" id="A0A8R2DMA4"/>
<feature type="compositionally biased region" description="Polar residues" evidence="8">
    <location>
        <begin position="468"/>
        <end position="479"/>
    </location>
</feature>
<feature type="compositionally biased region" description="Low complexity" evidence="8">
    <location>
        <begin position="495"/>
        <end position="511"/>
    </location>
</feature>